<keyword evidence="8 12" id="KW-0472">Membrane</keyword>
<feature type="transmembrane region" description="Helical" evidence="12">
    <location>
        <begin position="177"/>
        <end position="198"/>
    </location>
</feature>
<keyword evidence="5 12" id="KW-0653">Protein transport</keyword>
<comment type="function">
    <text evidence="9 12">Part of the Sec protein translocase complex. Interacts with the SecYEG preprotein conducting channel. SecDF uses the proton motive force (PMF) to complete protein translocation after the ATP-dependent function of SecA.</text>
</comment>
<name>A0A229P571_9BACL</name>
<dbReference type="AlphaFoldDB" id="A0A229P571"/>
<evidence type="ECO:0000256" key="7">
    <source>
        <dbReference type="ARBA" id="ARBA00023010"/>
    </source>
</evidence>
<evidence type="ECO:0000259" key="13">
    <source>
        <dbReference type="Pfam" id="PF02355"/>
    </source>
</evidence>
<evidence type="ECO:0000256" key="8">
    <source>
        <dbReference type="ARBA" id="ARBA00023136"/>
    </source>
</evidence>
<keyword evidence="7 12" id="KW-0811">Translocation</keyword>
<dbReference type="Gene3D" id="1.20.1640.10">
    <property type="entry name" value="Multidrug efflux transporter AcrB transmembrane domain"/>
    <property type="match status" value="1"/>
</dbReference>
<dbReference type="SUPFAM" id="SSF82866">
    <property type="entry name" value="Multidrug efflux transporter AcrB transmembrane domain"/>
    <property type="match status" value="1"/>
</dbReference>
<dbReference type="NCBIfam" id="TIGR00966">
    <property type="entry name" value="transloc_SecF"/>
    <property type="match status" value="1"/>
</dbReference>
<evidence type="ECO:0000256" key="4">
    <source>
        <dbReference type="ARBA" id="ARBA00022692"/>
    </source>
</evidence>
<comment type="caution">
    <text evidence="12">Lacks conserved residue(s) required for the propagation of feature annotation.</text>
</comment>
<dbReference type="Pfam" id="PF02355">
    <property type="entry name" value="SecD_SecF_C"/>
    <property type="match status" value="1"/>
</dbReference>
<dbReference type="InterPro" id="IPR005665">
    <property type="entry name" value="SecF_bac"/>
</dbReference>
<evidence type="ECO:0000256" key="2">
    <source>
        <dbReference type="ARBA" id="ARBA00022448"/>
    </source>
</evidence>
<evidence type="ECO:0000313" key="14">
    <source>
        <dbReference type="EMBL" id="OXM17413.1"/>
    </source>
</evidence>
<feature type="transmembrane region" description="Helical" evidence="12">
    <location>
        <begin position="150"/>
        <end position="171"/>
    </location>
</feature>
<keyword evidence="3 12" id="KW-1003">Cell membrane</keyword>
<sequence>MDFVRYSKYFYIFAIVVTLAGIISLATLGLNYGVDFKSGSSVDVQSTKNLEGQRAQIETFLTEGEYGKHNPPTFGQDRMTIRFDEVLSQTQENKLKTDLKTKFDPSSSVEVNTVDVEIAREMQWNALKAMIVASVAIVIYMAIRFEWRFGFAAVVSLVHDAFLVISIFSVFRLEVNLPFIVAVLTIIGYSINDTIVIFDRIRENLRFAKVKSDDDLRKLVNDSVWQTMTRSINTAITVLFAAAALYVFGSESIRLFSLAMLIGLVCGAYSSIFIASPLWLLLKKKSKQKQLPTGNPTAS</sequence>
<protein>
    <recommendedName>
        <fullName evidence="12">Protein-export membrane protein SecF</fullName>
    </recommendedName>
</protein>
<comment type="similarity">
    <text evidence="11">In the N-terminal section; belongs to the SecD/SecF family. SecD subfamily.</text>
</comment>
<keyword evidence="4 12" id="KW-0812">Transmembrane</keyword>
<evidence type="ECO:0000256" key="5">
    <source>
        <dbReference type="ARBA" id="ARBA00022927"/>
    </source>
</evidence>
<evidence type="ECO:0000256" key="3">
    <source>
        <dbReference type="ARBA" id="ARBA00022475"/>
    </source>
</evidence>
<dbReference type="Proteomes" id="UP000215145">
    <property type="component" value="Unassembled WGS sequence"/>
</dbReference>
<keyword evidence="6 12" id="KW-1133">Transmembrane helix</keyword>
<dbReference type="InterPro" id="IPR022646">
    <property type="entry name" value="SecD/SecF_CS"/>
</dbReference>
<evidence type="ECO:0000256" key="6">
    <source>
        <dbReference type="ARBA" id="ARBA00022989"/>
    </source>
</evidence>
<keyword evidence="15" id="KW-1185">Reference proteome</keyword>
<dbReference type="PRINTS" id="PR01755">
    <property type="entry name" value="SECFTRNLCASE"/>
</dbReference>
<dbReference type="InterPro" id="IPR048634">
    <property type="entry name" value="SecD_SecF_C"/>
</dbReference>
<dbReference type="Pfam" id="PF07549">
    <property type="entry name" value="Sec_GG"/>
    <property type="match status" value="1"/>
</dbReference>
<comment type="similarity">
    <text evidence="12">Belongs to the SecD/SecF family. SecF subfamily.</text>
</comment>
<dbReference type="PANTHER" id="PTHR30081">
    <property type="entry name" value="PROTEIN-EXPORT MEMBRANE PROTEIN SEC"/>
    <property type="match status" value="1"/>
</dbReference>
<feature type="domain" description="Protein export membrane protein SecD/SecF C-terminal" evidence="13">
    <location>
        <begin position="99"/>
        <end position="284"/>
    </location>
</feature>
<evidence type="ECO:0000256" key="10">
    <source>
        <dbReference type="ARBA" id="ARBA00060856"/>
    </source>
</evidence>
<proteinExistence type="inferred from homology"/>
<reference evidence="14 15" key="1">
    <citation type="submission" date="2017-07" db="EMBL/GenBank/DDBJ databases">
        <title>Paenibacillus herberti R33 genome sequencing and assembly.</title>
        <authorList>
            <person name="Su W."/>
        </authorList>
    </citation>
    <scope>NUCLEOTIDE SEQUENCE [LARGE SCALE GENOMIC DNA]</scope>
    <source>
        <strain evidence="14 15">R33</strain>
    </source>
</reference>
<dbReference type="GO" id="GO:0015450">
    <property type="term" value="F:protein-transporting ATPase activity"/>
    <property type="evidence" value="ECO:0007669"/>
    <property type="project" value="InterPro"/>
</dbReference>
<dbReference type="GO" id="GO:0043952">
    <property type="term" value="P:protein transport by the Sec complex"/>
    <property type="evidence" value="ECO:0007669"/>
    <property type="project" value="UniProtKB-UniRule"/>
</dbReference>
<evidence type="ECO:0000256" key="11">
    <source>
        <dbReference type="ARBA" id="ARBA00061053"/>
    </source>
</evidence>
<keyword evidence="2 12" id="KW-0813">Transport</keyword>
<feature type="transmembrane region" description="Helical" evidence="12">
    <location>
        <begin position="255"/>
        <end position="282"/>
    </location>
</feature>
<dbReference type="GO" id="GO:0006605">
    <property type="term" value="P:protein targeting"/>
    <property type="evidence" value="ECO:0007669"/>
    <property type="project" value="UniProtKB-UniRule"/>
</dbReference>
<evidence type="ECO:0000256" key="12">
    <source>
        <dbReference type="HAMAP-Rule" id="MF_01464"/>
    </source>
</evidence>
<comment type="similarity">
    <text evidence="10">In the C-terminal section; belongs to the SecD/SecF family. SecF subfamily.</text>
</comment>
<dbReference type="GO" id="GO:0005886">
    <property type="term" value="C:plasma membrane"/>
    <property type="evidence" value="ECO:0007669"/>
    <property type="project" value="UniProtKB-SubCell"/>
</dbReference>
<evidence type="ECO:0000313" key="15">
    <source>
        <dbReference type="Proteomes" id="UP000215145"/>
    </source>
</evidence>
<dbReference type="GO" id="GO:0065002">
    <property type="term" value="P:intracellular protein transmembrane transport"/>
    <property type="evidence" value="ECO:0007669"/>
    <property type="project" value="UniProtKB-UniRule"/>
</dbReference>
<feature type="transmembrane region" description="Helical" evidence="12">
    <location>
        <begin position="232"/>
        <end position="249"/>
    </location>
</feature>
<evidence type="ECO:0000256" key="9">
    <source>
        <dbReference type="ARBA" id="ARBA00059018"/>
    </source>
</evidence>
<dbReference type="HAMAP" id="MF_01464_B">
    <property type="entry name" value="SecF_B"/>
    <property type="match status" value="1"/>
</dbReference>
<dbReference type="NCBIfam" id="TIGR00916">
    <property type="entry name" value="2A0604s01"/>
    <property type="match status" value="1"/>
</dbReference>
<comment type="subcellular location">
    <subcellularLocation>
        <location evidence="1 12">Cell membrane</location>
        <topology evidence="1 12">Multi-pass membrane protein</topology>
    </subcellularLocation>
</comment>
<dbReference type="OrthoDB" id="9805019at2"/>
<dbReference type="PANTHER" id="PTHR30081:SF8">
    <property type="entry name" value="PROTEIN TRANSLOCASE SUBUNIT SECF"/>
    <property type="match status" value="1"/>
</dbReference>
<comment type="subunit">
    <text evidence="12">Forms a complex with SecD. Part of the essential Sec protein translocation apparatus which comprises SecA, SecYEG and auxiliary proteins SecDF. Other proteins may also be involved.</text>
</comment>
<accession>A0A229P571</accession>
<comment type="caution">
    <text evidence="14">The sequence shown here is derived from an EMBL/GenBank/DDBJ whole genome shotgun (WGS) entry which is preliminary data.</text>
</comment>
<dbReference type="InterPro" id="IPR022645">
    <property type="entry name" value="SecD/SecF_bac"/>
</dbReference>
<organism evidence="14 15">
    <name type="scientific">Paenibacillus herberti</name>
    <dbReference type="NCBI Taxonomy" id="1619309"/>
    <lineage>
        <taxon>Bacteria</taxon>
        <taxon>Bacillati</taxon>
        <taxon>Bacillota</taxon>
        <taxon>Bacilli</taxon>
        <taxon>Bacillales</taxon>
        <taxon>Paenibacillaceae</taxon>
        <taxon>Paenibacillus</taxon>
    </lineage>
</organism>
<evidence type="ECO:0000256" key="1">
    <source>
        <dbReference type="ARBA" id="ARBA00004651"/>
    </source>
</evidence>
<feature type="transmembrane region" description="Helical" evidence="12">
    <location>
        <begin position="9"/>
        <end position="30"/>
    </location>
</feature>
<dbReference type="InterPro" id="IPR022813">
    <property type="entry name" value="SecD/SecF_arch_bac"/>
</dbReference>
<dbReference type="InterPro" id="IPR055344">
    <property type="entry name" value="SecD_SecF_C_bact"/>
</dbReference>
<dbReference type="EMBL" id="NMUQ01000001">
    <property type="protein sequence ID" value="OXM17413.1"/>
    <property type="molecule type" value="Genomic_DNA"/>
</dbReference>
<gene>
    <name evidence="12 14" type="primary">secF</name>
    <name evidence="14" type="ORF">CGZ75_01195</name>
</gene>
<dbReference type="FunFam" id="1.20.1640.10:FF:000024">
    <property type="entry name" value="Multifunctional fusion protein"/>
    <property type="match status" value="1"/>
</dbReference>